<organism evidence="9 10">
    <name type="scientific">Desulfotomaculum nigrificans (strain DSM 14880 / VKM B-2319 / CO-1-SRB)</name>
    <name type="common">Desulfotomaculum carboxydivorans</name>
    <dbReference type="NCBI Taxonomy" id="868595"/>
    <lineage>
        <taxon>Bacteria</taxon>
        <taxon>Bacillati</taxon>
        <taxon>Bacillota</taxon>
        <taxon>Clostridia</taxon>
        <taxon>Eubacteriales</taxon>
        <taxon>Desulfotomaculaceae</taxon>
        <taxon>Desulfotomaculum</taxon>
    </lineage>
</organism>
<gene>
    <name evidence="9" type="ordered locus">Desca_0377</name>
</gene>
<dbReference type="SUPFAM" id="SSF103481">
    <property type="entry name" value="Multidrug resistance efflux transporter EmrE"/>
    <property type="match status" value="2"/>
</dbReference>
<comment type="subcellular location">
    <subcellularLocation>
        <location evidence="1">Cell membrane</location>
        <topology evidence="1">Multi-pass membrane protein</topology>
    </subcellularLocation>
</comment>
<feature type="domain" description="EamA" evidence="8">
    <location>
        <begin position="152"/>
        <end position="285"/>
    </location>
</feature>
<name>F6B6U7_DESCC</name>
<evidence type="ECO:0000256" key="7">
    <source>
        <dbReference type="SAM" id="Phobius"/>
    </source>
</evidence>
<evidence type="ECO:0000256" key="1">
    <source>
        <dbReference type="ARBA" id="ARBA00004651"/>
    </source>
</evidence>
<dbReference type="InterPro" id="IPR050638">
    <property type="entry name" value="AA-Vitamin_Transporters"/>
</dbReference>
<dbReference type="STRING" id="868595.Desca_0377"/>
<dbReference type="Gene3D" id="1.10.3730.20">
    <property type="match status" value="2"/>
</dbReference>
<keyword evidence="5 7" id="KW-1133">Transmembrane helix</keyword>
<feature type="domain" description="EamA" evidence="8">
    <location>
        <begin position="6"/>
        <end position="137"/>
    </location>
</feature>
<keyword evidence="4 7" id="KW-0812">Transmembrane</keyword>
<feature type="transmembrane region" description="Helical" evidence="7">
    <location>
        <begin position="268"/>
        <end position="289"/>
    </location>
</feature>
<dbReference type="HOGENOM" id="CLU_033863_4_4_9"/>
<feature type="transmembrane region" description="Helical" evidence="7">
    <location>
        <begin position="148"/>
        <end position="169"/>
    </location>
</feature>
<dbReference type="InterPro" id="IPR000620">
    <property type="entry name" value="EamA_dom"/>
</dbReference>
<evidence type="ECO:0000256" key="2">
    <source>
        <dbReference type="ARBA" id="ARBA00007362"/>
    </source>
</evidence>
<accession>F6B6U7</accession>
<dbReference type="eggNOG" id="COG0697">
    <property type="taxonomic scope" value="Bacteria"/>
</dbReference>
<dbReference type="RefSeq" id="WP_013809584.1">
    <property type="nucleotide sequence ID" value="NC_015565.1"/>
</dbReference>
<dbReference type="KEGG" id="dca:Desca_0377"/>
<keyword evidence="10" id="KW-1185">Reference proteome</keyword>
<dbReference type="PANTHER" id="PTHR32322:SF18">
    <property type="entry name" value="S-ADENOSYLMETHIONINE_S-ADENOSYLHOMOCYSTEINE TRANSPORTER"/>
    <property type="match status" value="1"/>
</dbReference>
<dbReference type="PANTHER" id="PTHR32322">
    <property type="entry name" value="INNER MEMBRANE TRANSPORTER"/>
    <property type="match status" value="1"/>
</dbReference>
<evidence type="ECO:0000256" key="3">
    <source>
        <dbReference type="ARBA" id="ARBA00022475"/>
    </source>
</evidence>
<sequence>MQLFFYLLLIFTSMIWAGNFVAGKFLVGHASPLTLTNMRWIISILCLIPIVWVREKRLLPPHQAILPLFLMGLTGVVFFNIFMFLALERTSADNVGLLSALNPVSIAVASYFLLHEKISARQVLGMLISLIGVLAVISHGDWHRIAKFHLNTGDLFMLAAVVMWGLYSVTGKKAMQYVSPYMSTLWAGAFGFMALLPFNLPSFTITGPDKAFWMATLYTSIGATVAAMVFWNIGIQKIGGTRSGMFLNFNPIFTAILAYFLLGEQMSPAQVVGTVLVIAGVYLFTAGSANRPIRLRSKLI</sequence>
<evidence type="ECO:0000313" key="9">
    <source>
        <dbReference type="EMBL" id="AEF93272.1"/>
    </source>
</evidence>
<dbReference type="InterPro" id="IPR037185">
    <property type="entry name" value="EmrE-like"/>
</dbReference>
<feature type="transmembrane region" description="Helical" evidence="7">
    <location>
        <begin position="97"/>
        <end position="114"/>
    </location>
</feature>
<evidence type="ECO:0000259" key="8">
    <source>
        <dbReference type="Pfam" id="PF00892"/>
    </source>
</evidence>
<comment type="similarity">
    <text evidence="2">Belongs to the EamA transporter family.</text>
</comment>
<protein>
    <recommendedName>
        <fullName evidence="8">EamA domain-containing protein</fullName>
    </recommendedName>
</protein>
<feature type="transmembrane region" description="Helical" evidence="7">
    <location>
        <begin position="65"/>
        <end position="85"/>
    </location>
</feature>
<evidence type="ECO:0000256" key="4">
    <source>
        <dbReference type="ARBA" id="ARBA00022692"/>
    </source>
</evidence>
<dbReference type="Pfam" id="PF00892">
    <property type="entry name" value="EamA"/>
    <property type="match status" value="2"/>
</dbReference>
<feature type="transmembrane region" description="Helical" evidence="7">
    <location>
        <begin position="123"/>
        <end position="142"/>
    </location>
</feature>
<evidence type="ECO:0000256" key="5">
    <source>
        <dbReference type="ARBA" id="ARBA00022989"/>
    </source>
</evidence>
<dbReference type="Proteomes" id="UP000009226">
    <property type="component" value="Chromosome"/>
</dbReference>
<keyword evidence="3" id="KW-1003">Cell membrane</keyword>
<dbReference type="EMBL" id="CP002736">
    <property type="protein sequence ID" value="AEF93272.1"/>
    <property type="molecule type" value="Genomic_DNA"/>
</dbReference>
<evidence type="ECO:0000256" key="6">
    <source>
        <dbReference type="ARBA" id="ARBA00023136"/>
    </source>
</evidence>
<feature type="transmembrane region" description="Helical" evidence="7">
    <location>
        <begin position="33"/>
        <end position="53"/>
    </location>
</feature>
<keyword evidence="6 7" id="KW-0472">Membrane</keyword>
<evidence type="ECO:0000313" key="10">
    <source>
        <dbReference type="Proteomes" id="UP000009226"/>
    </source>
</evidence>
<feature type="transmembrane region" description="Helical" evidence="7">
    <location>
        <begin position="212"/>
        <end position="233"/>
    </location>
</feature>
<proteinExistence type="inferred from homology"/>
<dbReference type="GO" id="GO:0005886">
    <property type="term" value="C:plasma membrane"/>
    <property type="evidence" value="ECO:0007669"/>
    <property type="project" value="UniProtKB-SubCell"/>
</dbReference>
<reference evidence="9" key="1">
    <citation type="submission" date="2011-05" db="EMBL/GenBank/DDBJ databases">
        <title>Complete sequence of Desulfotomaculum carboxydivorans CO-1-SRB.</title>
        <authorList>
            <consortium name="US DOE Joint Genome Institute"/>
            <person name="Lucas S."/>
            <person name="Han J."/>
            <person name="Lapidus A."/>
            <person name="Cheng J.-F."/>
            <person name="Goodwin L."/>
            <person name="Pitluck S."/>
            <person name="Peters L."/>
            <person name="Mikhailova N."/>
            <person name="Lu M."/>
            <person name="Han C."/>
            <person name="Tapia R."/>
            <person name="Land M."/>
            <person name="Hauser L."/>
            <person name="Kyrpides N."/>
            <person name="Ivanova N."/>
            <person name="Pagani I."/>
            <person name="Stams A."/>
            <person name="Plugge C."/>
            <person name="Muyzer G."/>
            <person name="Kuever J."/>
            <person name="Parshina S."/>
            <person name="Ivanova A."/>
            <person name="Nazina T."/>
            <person name="Woyke T."/>
        </authorList>
    </citation>
    <scope>NUCLEOTIDE SEQUENCE [LARGE SCALE GENOMIC DNA]</scope>
    <source>
        <strain evidence="9">CO-1-SRB</strain>
    </source>
</reference>
<dbReference type="AlphaFoldDB" id="F6B6U7"/>
<feature type="transmembrane region" description="Helical" evidence="7">
    <location>
        <begin position="245"/>
        <end position="262"/>
    </location>
</feature>
<feature type="transmembrane region" description="Helical" evidence="7">
    <location>
        <begin position="181"/>
        <end position="200"/>
    </location>
</feature>